<protein>
    <submittedName>
        <fullName evidence="3">Secreted protein</fullName>
    </submittedName>
</protein>
<sequence length="92" mass="10205">MLLVLVVLGELFSSRVIALANCSEGSGSGLCDLSISSIGIDFFEKVSNIEYRLSNIEYRTALVKTLHWRSNSEVRLGRLTTGSHCSHKDVRF</sequence>
<name>A0A1I7ZJ97_9BILA</name>
<dbReference type="WBParaSite" id="L893_g26973.t1">
    <property type="protein sequence ID" value="L893_g26973.t1"/>
    <property type="gene ID" value="L893_g26973"/>
</dbReference>
<feature type="signal peptide" evidence="1">
    <location>
        <begin position="1"/>
        <end position="18"/>
    </location>
</feature>
<keyword evidence="2" id="KW-1185">Reference proteome</keyword>
<organism evidence="2 3">
    <name type="scientific">Steinernema glaseri</name>
    <dbReference type="NCBI Taxonomy" id="37863"/>
    <lineage>
        <taxon>Eukaryota</taxon>
        <taxon>Metazoa</taxon>
        <taxon>Ecdysozoa</taxon>
        <taxon>Nematoda</taxon>
        <taxon>Chromadorea</taxon>
        <taxon>Rhabditida</taxon>
        <taxon>Tylenchina</taxon>
        <taxon>Panagrolaimomorpha</taxon>
        <taxon>Strongyloidoidea</taxon>
        <taxon>Steinernematidae</taxon>
        <taxon>Steinernema</taxon>
    </lineage>
</organism>
<evidence type="ECO:0000256" key="1">
    <source>
        <dbReference type="SAM" id="SignalP"/>
    </source>
</evidence>
<keyword evidence="1" id="KW-0732">Signal</keyword>
<evidence type="ECO:0000313" key="2">
    <source>
        <dbReference type="Proteomes" id="UP000095287"/>
    </source>
</evidence>
<feature type="chain" id="PRO_5009313555" evidence="1">
    <location>
        <begin position="19"/>
        <end position="92"/>
    </location>
</feature>
<reference evidence="3" key="1">
    <citation type="submission" date="2016-11" db="UniProtKB">
        <authorList>
            <consortium name="WormBaseParasite"/>
        </authorList>
    </citation>
    <scope>IDENTIFICATION</scope>
</reference>
<proteinExistence type="predicted"/>
<dbReference type="Proteomes" id="UP000095287">
    <property type="component" value="Unplaced"/>
</dbReference>
<evidence type="ECO:0000313" key="3">
    <source>
        <dbReference type="WBParaSite" id="L893_g26973.t1"/>
    </source>
</evidence>
<dbReference type="AlphaFoldDB" id="A0A1I7ZJ97"/>
<accession>A0A1I7ZJ97</accession>